<name>A0ABY7LVK3_9BACT</name>
<dbReference type="EMBL" id="CP114768">
    <property type="protein sequence ID" value="WBA43919.1"/>
    <property type="molecule type" value="Genomic_DNA"/>
</dbReference>
<evidence type="ECO:0000313" key="2">
    <source>
        <dbReference type="EMBL" id="WBA43919.1"/>
    </source>
</evidence>
<evidence type="ECO:0000313" key="3">
    <source>
        <dbReference type="Proteomes" id="UP001211005"/>
    </source>
</evidence>
<dbReference type="SUPFAM" id="SSF49464">
    <property type="entry name" value="Carboxypeptidase regulatory domain-like"/>
    <property type="match status" value="1"/>
</dbReference>
<keyword evidence="1" id="KW-0732">Signal</keyword>
<feature type="chain" id="PRO_5047430527" evidence="1">
    <location>
        <begin position="22"/>
        <end position="128"/>
    </location>
</feature>
<gene>
    <name evidence="2" type="ORF">O3303_20340</name>
</gene>
<keyword evidence="2" id="KW-0614">Plasmid</keyword>
<dbReference type="Gene3D" id="2.60.40.1120">
    <property type="entry name" value="Carboxypeptidase-like, regulatory domain"/>
    <property type="match status" value="1"/>
</dbReference>
<dbReference type="InterPro" id="IPR008969">
    <property type="entry name" value="CarboxyPept-like_regulatory"/>
</dbReference>
<evidence type="ECO:0000256" key="1">
    <source>
        <dbReference type="SAM" id="SignalP"/>
    </source>
</evidence>
<keyword evidence="3" id="KW-1185">Reference proteome</keyword>
<sequence length="128" mass="13704">MTNHFMLCTLRPLLALSCTLAALTAAGQSAPLPAPPESLRSSPANWTCRGRVLDAARRPLAGASVWAKGTPFAATTNSEGLFRLELPTGSYLLLVDYPGHLARPTPVSPADSVFTIRVYSTQPRATRR</sequence>
<reference evidence="2 3" key="1">
    <citation type="submission" date="2022-12" db="EMBL/GenBank/DDBJ databases">
        <title>Hymenobacter canadensis sp. nov. isolated from lake water of the Cambridge Bay, Canada.</title>
        <authorList>
            <person name="Kim W.H."/>
            <person name="Lee Y.M."/>
        </authorList>
    </citation>
    <scope>NUCLEOTIDE SEQUENCE [LARGE SCALE GENOMIC DNA]</scope>
    <source>
        <strain evidence="2 3">PAMC 29467</strain>
        <plasmid evidence="2 3">unnamed1</plasmid>
    </source>
</reference>
<proteinExistence type="predicted"/>
<feature type="signal peptide" evidence="1">
    <location>
        <begin position="1"/>
        <end position="21"/>
    </location>
</feature>
<organism evidence="2 3">
    <name type="scientific">Hymenobacter canadensis</name>
    <dbReference type="NCBI Taxonomy" id="2999067"/>
    <lineage>
        <taxon>Bacteria</taxon>
        <taxon>Pseudomonadati</taxon>
        <taxon>Bacteroidota</taxon>
        <taxon>Cytophagia</taxon>
        <taxon>Cytophagales</taxon>
        <taxon>Hymenobacteraceae</taxon>
        <taxon>Hymenobacter</taxon>
    </lineage>
</organism>
<dbReference type="RefSeq" id="WP_269561955.1">
    <property type="nucleotide sequence ID" value="NZ_CP114768.1"/>
</dbReference>
<accession>A0ABY7LVK3</accession>
<dbReference type="Proteomes" id="UP001211005">
    <property type="component" value="Plasmid unnamed1"/>
</dbReference>
<dbReference type="Pfam" id="PF13620">
    <property type="entry name" value="CarboxypepD_reg"/>
    <property type="match status" value="1"/>
</dbReference>
<protein>
    <submittedName>
        <fullName evidence="2">Carboxypeptidase-like regulatory domain-containing protein</fullName>
    </submittedName>
</protein>
<geneLocation type="plasmid" evidence="2 3">
    <name>unnamed1</name>
</geneLocation>